<protein>
    <submittedName>
        <fullName evidence="1">Uncharacterized protein</fullName>
    </submittedName>
</protein>
<reference evidence="1" key="1">
    <citation type="submission" date="2021-05" db="EMBL/GenBank/DDBJ databases">
        <authorList>
            <person name="Pan Q."/>
            <person name="Jouanno E."/>
            <person name="Zahm M."/>
            <person name="Klopp C."/>
            <person name="Cabau C."/>
            <person name="Louis A."/>
            <person name="Berthelot C."/>
            <person name="Parey E."/>
            <person name="Roest Crollius H."/>
            <person name="Montfort J."/>
            <person name="Robinson-Rechavi M."/>
            <person name="Bouchez O."/>
            <person name="Lampietro C."/>
            <person name="Lopez Roques C."/>
            <person name="Donnadieu C."/>
            <person name="Postlethwait J."/>
            <person name="Bobe J."/>
            <person name="Dillon D."/>
            <person name="Chandos A."/>
            <person name="von Hippel F."/>
            <person name="Guiguen Y."/>
        </authorList>
    </citation>
    <scope>NUCLEOTIDE SEQUENCE</scope>
    <source>
        <strain evidence="1">YG-Jan2019</strain>
    </source>
</reference>
<evidence type="ECO:0000313" key="1">
    <source>
        <dbReference type="EMBL" id="KAJ7997135.1"/>
    </source>
</evidence>
<name>A0ACC2G0Q3_DALPE</name>
<sequence>MNRLQRKLMSMQNTLYLIPTAKRETYPISVMKRMMTYTIPTAWRTMYPIPAVKRKTYTIRTVNGATIHLPWAC</sequence>
<dbReference type="Proteomes" id="UP001157502">
    <property type="component" value="Chromosome 19"/>
</dbReference>
<gene>
    <name evidence="1" type="ORF">DPEC_G00225820</name>
</gene>
<keyword evidence="2" id="KW-1185">Reference proteome</keyword>
<evidence type="ECO:0000313" key="2">
    <source>
        <dbReference type="Proteomes" id="UP001157502"/>
    </source>
</evidence>
<dbReference type="EMBL" id="CM055746">
    <property type="protein sequence ID" value="KAJ7997135.1"/>
    <property type="molecule type" value="Genomic_DNA"/>
</dbReference>
<proteinExistence type="predicted"/>
<comment type="caution">
    <text evidence="1">The sequence shown here is derived from an EMBL/GenBank/DDBJ whole genome shotgun (WGS) entry which is preliminary data.</text>
</comment>
<accession>A0ACC2G0Q3</accession>
<organism evidence="1 2">
    <name type="scientific">Dallia pectoralis</name>
    <name type="common">Alaska blackfish</name>
    <dbReference type="NCBI Taxonomy" id="75939"/>
    <lineage>
        <taxon>Eukaryota</taxon>
        <taxon>Metazoa</taxon>
        <taxon>Chordata</taxon>
        <taxon>Craniata</taxon>
        <taxon>Vertebrata</taxon>
        <taxon>Euteleostomi</taxon>
        <taxon>Actinopterygii</taxon>
        <taxon>Neopterygii</taxon>
        <taxon>Teleostei</taxon>
        <taxon>Protacanthopterygii</taxon>
        <taxon>Esociformes</taxon>
        <taxon>Umbridae</taxon>
        <taxon>Dallia</taxon>
    </lineage>
</organism>